<sequence length="133" mass="14538">MATYLPDMMIGEEGGVGGGEVLEDIFLDTPIEGAPLTAGNSSFINDVIKDVQVFIFIASVPGEIRQVQQFDVRLNILAEATVDILFSKNLTPEQFDPTSVTADCINVDLRITKPSEIKLYGSVLRMFINLKVS</sequence>
<keyword evidence="2" id="KW-1185">Reference proteome</keyword>
<dbReference type="EMBL" id="JAWZYT010000286">
    <property type="protein sequence ID" value="KAK4325334.1"/>
    <property type="molecule type" value="Genomic_DNA"/>
</dbReference>
<name>A0AAE1QEZ8_9EUCA</name>
<gene>
    <name evidence="1" type="ORF">Pmani_004088</name>
</gene>
<dbReference type="GO" id="GO:0048488">
    <property type="term" value="P:synaptic vesicle endocytosis"/>
    <property type="evidence" value="ECO:0007669"/>
    <property type="project" value="TreeGrafter"/>
</dbReference>
<comment type="caution">
    <text evidence="1">The sequence shown here is derived from an EMBL/GenBank/DDBJ whole genome shotgun (WGS) entry which is preliminary data.</text>
</comment>
<dbReference type="PANTHER" id="PTHR31640:SF1">
    <property type="entry name" value="BRIDGE-LIKE LIPID TRANSFER PROTEIN FAMILY MEMBER 1"/>
    <property type="match status" value="1"/>
</dbReference>
<dbReference type="PANTHER" id="PTHR31640">
    <property type="entry name" value="TRANSMEMBRANE PROTEIN KIAA1109"/>
    <property type="match status" value="1"/>
</dbReference>
<protein>
    <submittedName>
        <fullName evidence="1">Uncharacterized protein</fullName>
    </submittedName>
</protein>
<accession>A0AAE1QEZ8</accession>
<dbReference type="InterPro" id="IPR033616">
    <property type="entry name" value="BLTP1"/>
</dbReference>
<dbReference type="AlphaFoldDB" id="A0AAE1QEZ8"/>
<dbReference type="Proteomes" id="UP001292094">
    <property type="component" value="Unassembled WGS sequence"/>
</dbReference>
<organism evidence="1 2">
    <name type="scientific">Petrolisthes manimaculis</name>
    <dbReference type="NCBI Taxonomy" id="1843537"/>
    <lineage>
        <taxon>Eukaryota</taxon>
        <taxon>Metazoa</taxon>
        <taxon>Ecdysozoa</taxon>
        <taxon>Arthropoda</taxon>
        <taxon>Crustacea</taxon>
        <taxon>Multicrustacea</taxon>
        <taxon>Malacostraca</taxon>
        <taxon>Eumalacostraca</taxon>
        <taxon>Eucarida</taxon>
        <taxon>Decapoda</taxon>
        <taxon>Pleocyemata</taxon>
        <taxon>Anomura</taxon>
        <taxon>Galatheoidea</taxon>
        <taxon>Porcellanidae</taxon>
        <taxon>Petrolisthes</taxon>
    </lineage>
</organism>
<reference evidence="1" key="1">
    <citation type="submission" date="2023-11" db="EMBL/GenBank/DDBJ databases">
        <title>Genome assemblies of two species of porcelain crab, Petrolisthes cinctipes and Petrolisthes manimaculis (Anomura: Porcellanidae).</title>
        <authorList>
            <person name="Angst P."/>
        </authorList>
    </citation>
    <scope>NUCLEOTIDE SEQUENCE</scope>
    <source>
        <strain evidence="1">PB745_02</strain>
        <tissue evidence="1">Gill</tissue>
    </source>
</reference>
<evidence type="ECO:0000313" key="1">
    <source>
        <dbReference type="EMBL" id="KAK4325334.1"/>
    </source>
</evidence>
<evidence type="ECO:0000313" key="2">
    <source>
        <dbReference type="Proteomes" id="UP001292094"/>
    </source>
</evidence>
<proteinExistence type="predicted"/>
<dbReference type="GO" id="GO:0098793">
    <property type="term" value="C:presynapse"/>
    <property type="evidence" value="ECO:0007669"/>
    <property type="project" value="GOC"/>
</dbReference>